<dbReference type="RefSeq" id="WP_262580535.1">
    <property type="nucleotide sequence ID" value="NZ_JAOQJV010000001.1"/>
</dbReference>
<feature type="transmembrane region" description="Helical" evidence="3">
    <location>
        <begin position="328"/>
        <end position="349"/>
    </location>
</feature>
<feature type="transmembrane region" description="Helical" evidence="3">
    <location>
        <begin position="289"/>
        <end position="308"/>
    </location>
</feature>
<organism evidence="4 5">
    <name type="scientific">Dorea ammoniilytica</name>
    <dbReference type="NCBI Taxonomy" id="2981788"/>
    <lineage>
        <taxon>Bacteria</taxon>
        <taxon>Bacillati</taxon>
        <taxon>Bacillota</taxon>
        <taxon>Clostridia</taxon>
        <taxon>Lachnospirales</taxon>
        <taxon>Lachnospiraceae</taxon>
        <taxon>Dorea</taxon>
    </lineage>
</organism>
<gene>
    <name evidence="4" type="ORF">OCV65_00450</name>
</gene>
<feature type="transmembrane region" description="Helical" evidence="3">
    <location>
        <begin position="413"/>
        <end position="438"/>
    </location>
</feature>
<keyword evidence="2 3" id="KW-0472">Membrane</keyword>
<proteinExistence type="inferred from homology"/>
<dbReference type="Pfam" id="PF03323">
    <property type="entry name" value="GerA"/>
    <property type="match status" value="1"/>
</dbReference>
<dbReference type="InterPro" id="IPR004995">
    <property type="entry name" value="Spore_Ger"/>
</dbReference>
<comment type="similarity">
    <text evidence="1">Belongs to the GerABKA family.</text>
</comment>
<protein>
    <submittedName>
        <fullName evidence="4">Spore germination protein</fullName>
    </submittedName>
</protein>
<evidence type="ECO:0000313" key="5">
    <source>
        <dbReference type="Proteomes" id="UP001207605"/>
    </source>
</evidence>
<evidence type="ECO:0000313" key="4">
    <source>
        <dbReference type="EMBL" id="MCU6698716.1"/>
    </source>
</evidence>
<evidence type="ECO:0000256" key="2">
    <source>
        <dbReference type="ARBA" id="ARBA00023136"/>
    </source>
</evidence>
<comment type="caution">
    <text evidence="4">The sequence shown here is derived from an EMBL/GenBank/DDBJ whole genome shotgun (WGS) entry which is preliminary data.</text>
</comment>
<reference evidence="4 5" key="1">
    <citation type="journal article" date="2021" name="ISME Commun">
        <title>Automated analysis of genomic sequences facilitates high-throughput and comprehensive description of bacteria.</title>
        <authorList>
            <person name="Hitch T.C.A."/>
        </authorList>
    </citation>
    <scope>NUCLEOTIDE SEQUENCE [LARGE SCALE GENOMIC DNA]</scope>
    <source>
        <strain evidence="4 5">Sanger_02</strain>
    </source>
</reference>
<accession>A0ABT2S292</accession>
<keyword evidence="5" id="KW-1185">Reference proteome</keyword>
<dbReference type="PANTHER" id="PTHR22550:SF9">
    <property type="entry name" value="STAGE V SPORULATION PROTEIN AF"/>
    <property type="match status" value="1"/>
</dbReference>
<feature type="transmembrane region" description="Helical" evidence="3">
    <location>
        <begin position="361"/>
        <end position="379"/>
    </location>
</feature>
<evidence type="ECO:0000256" key="1">
    <source>
        <dbReference type="ARBA" id="ARBA00005278"/>
    </source>
</evidence>
<dbReference type="Proteomes" id="UP001207605">
    <property type="component" value="Unassembled WGS sequence"/>
</dbReference>
<name>A0ABT2S292_9FIRM</name>
<dbReference type="PANTHER" id="PTHR22550">
    <property type="entry name" value="SPORE GERMINATION PROTEIN"/>
    <property type="match status" value="1"/>
</dbReference>
<dbReference type="EMBL" id="JAOQJV010000001">
    <property type="protein sequence ID" value="MCU6698716.1"/>
    <property type="molecule type" value="Genomic_DNA"/>
</dbReference>
<keyword evidence="3" id="KW-1133">Transmembrane helix</keyword>
<evidence type="ECO:0000256" key="3">
    <source>
        <dbReference type="SAM" id="Phobius"/>
    </source>
</evidence>
<dbReference type="InterPro" id="IPR050768">
    <property type="entry name" value="UPF0353/GerABKA_families"/>
</dbReference>
<dbReference type="PIRSF" id="PIRSF005690">
    <property type="entry name" value="GerBA"/>
    <property type="match status" value="1"/>
</dbReference>
<sequence length="453" mass="51366">MPEYRNATASLKENTAYVNEILPVQESFDIVQRNMMIGGREAAFFFVDGFTKDESMLKIMDSMMSITEEDMPKSATAFSKSHIPYVEVDILVGFDQIFHNILSGTTALFIDGYEGCFIIDCRTYPARSVDEPDKDKALRGSRDGFVETIVFNTALMRRRIRDPHLIMKMMQVGESTGTDVAVCYMEDRVDPELLKKLLRKISQIRIDALRMNQQSLAECLMKRKWYNPFPKFKYTERPDTAAVCLLEGKIVIMVDNSPSAMILPTSIFDIVEEANDYYFPTLTGVYLKISRGLIAFMTVFLTPLYLLFMQNPQWLPEKFEFVAVRDMVNVPLIWQLLILELAIDGLRLAAMNTPNMLSTPLSVIAGLVLGEFSVSSGWFNSEIMLAMAFVSVANYTQPNFELGYALKFMRLQLLILTAILNWAGFVLGVLVVVGSICFNKTLTGHSYLHISRN</sequence>
<keyword evidence="3" id="KW-0812">Transmembrane</keyword>